<reference evidence="4 5" key="1">
    <citation type="submission" date="2018-07" db="EMBL/GenBank/DDBJ databases">
        <title>New species, Clostridium PI-S10-A1B.</title>
        <authorList>
            <person name="Krishna G."/>
            <person name="Summeta K."/>
            <person name="Shikha S."/>
            <person name="Prabhu P.B."/>
            <person name="Suresh K."/>
        </authorList>
    </citation>
    <scope>NUCLEOTIDE SEQUENCE [LARGE SCALE GENOMIC DNA]</scope>
    <source>
        <strain evidence="4 5">PI-S10-A1B</strain>
    </source>
</reference>
<organism evidence="4 5">
    <name type="scientific">Lacrimispora amygdalina</name>
    <dbReference type="NCBI Taxonomy" id="253257"/>
    <lineage>
        <taxon>Bacteria</taxon>
        <taxon>Bacillati</taxon>
        <taxon>Bacillota</taxon>
        <taxon>Clostridia</taxon>
        <taxon>Lachnospirales</taxon>
        <taxon>Lachnospiraceae</taxon>
        <taxon>Lacrimispora</taxon>
    </lineage>
</organism>
<feature type="domain" description="Fibronectin type-III" evidence="3">
    <location>
        <begin position="167"/>
        <end position="263"/>
    </location>
</feature>
<dbReference type="PANTHER" id="PTHR46344">
    <property type="entry name" value="OS02G0202900 PROTEIN"/>
    <property type="match status" value="1"/>
</dbReference>
<dbReference type="Gene3D" id="2.120.10.80">
    <property type="entry name" value="Kelch-type beta propeller"/>
    <property type="match status" value="1"/>
</dbReference>
<dbReference type="InterPro" id="IPR036116">
    <property type="entry name" value="FN3_sf"/>
</dbReference>
<sequence length="416" mass="44703">MSTARLLFQTEVIDGKIYAIGGLNENDLTSTEVYDPTTNSWTKLAPMSDAREVFQTEVIDGKIYAMGGSNLKSTEVYDPTTNSWIKLASMSDARYNFQTEAIDGKIYVIGGVGQSSTEVYEPTTDSWTELASMSTRRFGFQTEVIDGKIYAIGGVKNSSMEVYAISPNSGSSSNLKASGGNSKVDLTWDAVDKATSYTIKRSTTAGGPYTTIASDITDTSYTDTNVASGTTYYYIVSATNNGTEISDSNEAFAEPIADQTPPATEAKLKVVLEVAESLRLSVDDDLNVNTQMSWSSSDQTVATVNEKGIVTALTPGNTIITVKSVDGAYTDYINVLVVENADDYRLAIDLKVGETARLTADDFTNTANITWAPMDSSIANVTSKGKVTALSKGLVLITAKDAEGNIIGRVYVRVRE</sequence>
<keyword evidence="1" id="KW-0880">Kelch repeat</keyword>
<dbReference type="SMART" id="SM00635">
    <property type="entry name" value="BID_2"/>
    <property type="match status" value="2"/>
</dbReference>
<evidence type="ECO:0000259" key="3">
    <source>
        <dbReference type="PROSITE" id="PS50853"/>
    </source>
</evidence>
<dbReference type="Proteomes" id="UP000260680">
    <property type="component" value="Unassembled WGS sequence"/>
</dbReference>
<dbReference type="SUPFAM" id="SSF117281">
    <property type="entry name" value="Kelch motif"/>
    <property type="match status" value="1"/>
</dbReference>
<dbReference type="CDD" id="cd00063">
    <property type="entry name" value="FN3"/>
    <property type="match status" value="1"/>
</dbReference>
<dbReference type="PANTHER" id="PTHR46344:SF27">
    <property type="entry name" value="KELCH REPEAT SUPERFAMILY PROTEIN"/>
    <property type="match status" value="1"/>
</dbReference>
<dbReference type="InterPro" id="IPR003343">
    <property type="entry name" value="Big_2"/>
</dbReference>
<dbReference type="AlphaFoldDB" id="A0A3E2NG04"/>
<dbReference type="SUPFAM" id="SSF49373">
    <property type="entry name" value="Invasin/intimin cell-adhesion fragments"/>
    <property type="match status" value="2"/>
</dbReference>
<proteinExistence type="predicted"/>
<evidence type="ECO:0000256" key="2">
    <source>
        <dbReference type="ARBA" id="ARBA00022737"/>
    </source>
</evidence>
<protein>
    <recommendedName>
        <fullName evidence="3">Fibronectin type-III domain-containing protein</fullName>
    </recommendedName>
</protein>
<dbReference type="InterPro" id="IPR003961">
    <property type="entry name" value="FN3_dom"/>
</dbReference>
<gene>
    <name evidence="4" type="ORF">DS742_05110</name>
</gene>
<dbReference type="InterPro" id="IPR015915">
    <property type="entry name" value="Kelch-typ_b-propeller"/>
</dbReference>
<dbReference type="SMART" id="SM00612">
    <property type="entry name" value="Kelch"/>
    <property type="match status" value="3"/>
</dbReference>
<evidence type="ECO:0000313" key="4">
    <source>
        <dbReference type="EMBL" id="RFZ79841.1"/>
    </source>
</evidence>
<keyword evidence="2" id="KW-0677">Repeat</keyword>
<dbReference type="Gene3D" id="2.60.40.1080">
    <property type="match status" value="2"/>
</dbReference>
<dbReference type="Gene3D" id="2.60.40.10">
    <property type="entry name" value="Immunoglobulins"/>
    <property type="match status" value="1"/>
</dbReference>
<dbReference type="Pfam" id="PF02368">
    <property type="entry name" value="Big_2"/>
    <property type="match status" value="2"/>
</dbReference>
<dbReference type="OrthoDB" id="319589at2"/>
<dbReference type="EMBL" id="QOHO01000016">
    <property type="protein sequence ID" value="RFZ79841.1"/>
    <property type="molecule type" value="Genomic_DNA"/>
</dbReference>
<dbReference type="InterPro" id="IPR013783">
    <property type="entry name" value="Ig-like_fold"/>
</dbReference>
<comment type="caution">
    <text evidence="4">The sequence shown here is derived from an EMBL/GenBank/DDBJ whole genome shotgun (WGS) entry which is preliminary data.</text>
</comment>
<accession>A0A3E2NG04</accession>
<evidence type="ECO:0000256" key="1">
    <source>
        <dbReference type="ARBA" id="ARBA00022441"/>
    </source>
</evidence>
<name>A0A3E2NG04_9FIRM</name>
<dbReference type="Pfam" id="PF01344">
    <property type="entry name" value="Kelch_1"/>
    <property type="match status" value="3"/>
</dbReference>
<evidence type="ECO:0000313" key="5">
    <source>
        <dbReference type="Proteomes" id="UP000260680"/>
    </source>
</evidence>
<dbReference type="SUPFAM" id="SSF49265">
    <property type="entry name" value="Fibronectin type III"/>
    <property type="match status" value="1"/>
</dbReference>
<dbReference type="InterPro" id="IPR008964">
    <property type="entry name" value="Invasin/intimin_cell_adhesion"/>
</dbReference>
<dbReference type="RefSeq" id="WP_117415939.1">
    <property type="nucleotide sequence ID" value="NZ_QOHO01000016.1"/>
</dbReference>
<dbReference type="InterPro" id="IPR006652">
    <property type="entry name" value="Kelch_1"/>
</dbReference>
<dbReference type="PROSITE" id="PS50853">
    <property type="entry name" value="FN3"/>
    <property type="match status" value="1"/>
</dbReference>